<reference evidence="1 2" key="1">
    <citation type="submission" date="2019-02" db="EMBL/GenBank/DDBJ databases">
        <authorList>
            <person name="Fomenkov A."/>
            <person name="Dubinina G."/>
            <person name="Grabovich M."/>
            <person name="Vincze T."/>
            <person name="Roberts R.J."/>
        </authorList>
    </citation>
    <scope>NUCLEOTIDE SEQUENCE [LARGE SCALE GENOMIC DNA]</scope>
    <source>
        <strain evidence="1 2">P</strain>
    </source>
</reference>
<proteinExistence type="predicted"/>
<accession>A0A5C1QC92</accession>
<evidence type="ECO:0000313" key="2">
    <source>
        <dbReference type="Proteomes" id="UP000323824"/>
    </source>
</evidence>
<name>A0A5C1QC92_9SPIO</name>
<gene>
    <name evidence="1" type="ORF">EW093_10265</name>
</gene>
<dbReference type="EMBL" id="CP035807">
    <property type="protein sequence ID" value="QEN05077.1"/>
    <property type="molecule type" value="Genomic_DNA"/>
</dbReference>
<evidence type="ECO:0000313" key="1">
    <source>
        <dbReference type="EMBL" id="QEN05077.1"/>
    </source>
</evidence>
<organism evidence="1 2">
    <name type="scientific">Thiospirochaeta perfilievii</name>
    <dbReference type="NCBI Taxonomy" id="252967"/>
    <lineage>
        <taxon>Bacteria</taxon>
        <taxon>Pseudomonadati</taxon>
        <taxon>Spirochaetota</taxon>
        <taxon>Spirochaetia</taxon>
        <taxon>Spirochaetales</taxon>
        <taxon>Spirochaetaceae</taxon>
        <taxon>Thiospirochaeta</taxon>
    </lineage>
</organism>
<dbReference type="KEGG" id="sper:EW093_10265"/>
<protein>
    <submittedName>
        <fullName evidence="1">Uncharacterized protein</fullName>
    </submittedName>
</protein>
<keyword evidence="2" id="KW-1185">Reference proteome</keyword>
<dbReference type="RefSeq" id="WP_149568318.1">
    <property type="nucleotide sequence ID" value="NZ_CP035807.1"/>
</dbReference>
<dbReference type="Proteomes" id="UP000323824">
    <property type="component" value="Chromosome"/>
</dbReference>
<dbReference type="OrthoDB" id="371160at2"/>
<sequence>MSDIRLDEEFEKYLLSSYSLGENDLYRLLDDLTGAFDSSVEDYIQKRHTSLQKEGKKNVVIYDILQKEIRTHRFLGPDLSVRQIRRAIYG</sequence>
<reference evidence="1 2" key="2">
    <citation type="submission" date="2019-09" db="EMBL/GenBank/DDBJ databases">
        <title>Complete Genome Sequence and Methylome Analysis of free living Spirochaetas.</title>
        <authorList>
            <person name="Leshcheva N."/>
            <person name="Mikheeva N."/>
        </authorList>
    </citation>
    <scope>NUCLEOTIDE SEQUENCE [LARGE SCALE GENOMIC DNA]</scope>
    <source>
        <strain evidence="1 2">P</strain>
    </source>
</reference>
<dbReference type="AlphaFoldDB" id="A0A5C1QC92"/>